<protein>
    <submittedName>
        <fullName evidence="2">Uncharacterized protein</fullName>
    </submittedName>
</protein>
<dbReference type="GeneID" id="19115926"/>
<dbReference type="HOGENOM" id="CLU_042059_1_1_1"/>
<keyword evidence="1" id="KW-1133">Transmembrane helix</keyword>
<gene>
    <name evidence="2" type="ORF">BAUCODRAFT_61559</name>
</gene>
<dbReference type="AlphaFoldDB" id="M2NMT7"/>
<sequence length="333" mass="36366">MAAVLDAPEAPIITTRVPPASRLPSSLRFVLLCLMSFSLSMLFNSMIADFAGYELAAVSREVREEGQIYVTLGWKFATLSAAWYAGYDWQDIAALAILCNLPYYYLLTTFYNISVFSSSIALLIDISAIAIPFSLLRPLIHAHDPEGHSPNQQVAKDRYLNTLVAILGATVYALVIYGSLYTWLPVYLVQNFDGIVSLERAHDANVLMLLLYFLPIGWSTSRFLFMAAIGSRGNPGLTDPDIYPEKVDFDPETATFTDTLAFNLGFGTNGFSKRAEVLGKRTMVLVAASVINTFVRTVLTIAGSEPVGSLGWASVWGVAAVLTGLAFAWTGNE</sequence>
<keyword evidence="3" id="KW-1185">Reference proteome</keyword>
<evidence type="ECO:0000256" key="1">
    <source>
        <dbReference type="SAM" id="Phobius"/>
    </source>
</evidence>
<feature type="transmembrane region" description="Helical" evidence="1">
    <location>
        <begin position="204"/>
        <end position="225"/>
    </location>
</feature>
<feature type="transmembrane region" description="Helical" evidence="1">
    <location>
        <begin position="283"/>
        <end position="303"/>
    </location>
</feature>
<dbReference type="Proteomes" id="UP000011761">
    <property type="component" value="Unassembled WGS sequence"/>
</dbReference>
<dbReference type="RefSeq" id="XP_007671685.1">
    <property type="nucleotide sequence ID" value="XM_007673495.1"/>
</dbReference>
<dbReference type="OrthoDB" id="5394254at2759"/>
<dbReference type="OMA" id="YLLTTFY"/>
<name>M2NMT7_BAUPA</name>
<evidence type="ECO:0000313" key="2">
    <source>
        <dbReference type="EMBL" id="EMD00501.1"/>
    </source>
</evidence>
<reference evidence="2 3" key="1">
    <citation type="journal article" date="2012" name="PLoS Pathog.">
        <title>Diverse lifestyles and strategies of plant pathogenesis encoded in the genomes of eighteen Dothideomycetes fungi.</title>
        <authorList>
            <person name="Ohm R.A."/>
            <person name="Feau N."/>
            <person name="Henrissat B."/>
            <person name="Schoch C.L."/>
            <person name="Horwitz B.A."/>
            <person name="Barry K.W."/>
            <person name="Condon B.J."/>
            <person name="Copeland A.C."/>
            <person name="Dhillon B."/>
            <person name="Glaser F."/>
            <person name="Hesse C.N."/>
            <person name="Kosti I."/>
            <person name="LaButti K."/>
            <person name="Lindquist E.A."/>
            <person name="Lucas S."/>
            <person name="Salamov A.A."/>
            <person name="Bradshaw R.E."/>
            <person name="Ciuffetti L."/>
            <person name="Hamelin R.C."/>
            <person name="Kema G.H.J."/>
            <person name="Lawrence C."/>
            <person name="Scott J.A."/>
            <person name="Spatafora J.W."/>
            <person name="Turgeon B.G."/>
            <person name="de Wit P.J.G.M."/>
            <person name="Zhong S."/>
            <person name="Goodwin S.B."/>
            <person name="Grigoriev I.V."/>
        </authorList>
    </citation>
    <scope>NUCLEOTIDE SEQUENCE [LARGE SCALE GENOMIC DNA]</scope>
    <source>
        <strain evidence="2 3">UAMH 10762</strain>
    </source>
</reference>
<organism evidence="2 3">
    <name type="scientific">Baudoinia panamericana (strain UAMH 10762)</name>
    <name type="common">Angels' share fungus</name>
    <name type="synonym">Baudoinia compniacensis (strain UAMH 10762)</name>
    <dbReference type="NCBI Taxonomy" id="717646"/>
    <lineage>
        <taxon>Eukaryota</taxon>
        <taxon>Fungi</taxon>
        <taxon>Dikarya</taxon>
        <taxon>Ascomycota</taxon>
        <taxon>Pezizomycotina</taxon>
        <taxon>Dothideomycetes</taxon>
        <taxon>Dothideomycetidae</taxon>
        <taxon>Mycosphaerellales</taxon>
        <taxon>Teratosphaeriaceae</taxon>
        <taxon>Baudoinia</taxon>
    </lineage>
</organism>
<dbReference type="KEGG" id="bcom:BAUCODRAFT_61559"/>
<feature type="transmembrane region" description="Helical" evidence="1">
    <location>
        <begin position="29"/>
        <end position="48"/>
    </location>
</feature>
<keyword evidence="1" id="KW-0472">Membrane</keyword>
<feature type="transmembrane region" description="Helical" evidence="1">
    <location>
        <begin position="68"/>
        <end position="85"/>
    </location>
</feature>
<feature type="transmembrane region" description="Helical" evidence="1">
    <location>
        <begin position="92"/>
        <end position="113"/>
    </location>
</feature>
<proteinExistence type="predicted"/>
<accession>M2NMT7</accession>
<feature type="transmembrane region" description="Helical" evidence="1">
    <location>
        <begin position="160"/>
        <end position="184"/>
    </location>
</feature>
<evidence type="ECO:0000313" key="3">
    <source>
        <dbReference type="Proteomes" id="UP000011761"/>
    </source>
</evidence>
<keyword evidence="1" id="KW-0812">Transmembrane</keyword>
<feature type="transmembrane region" description="Helical" evidence="1">
    <location>
        <begin position="309"/>
        <end position="329"/>
    </location>
</feature>
<dbReference type="eggNOG" id="ENOG502RZT9">
    <property type="taxonomic scope" value="Eukaryota"/>
</dbReference>
<dbReference type="EMBL" id="KB445550">
    <property type="protein sequence ID" value="EMD00501.1"/>
    <property type="molecule type" value="Genomic_DNA"/>
</dbReference>